<sequence>MNYFENSRKVYFAKMKADAILPSKKDEDAGYDFYACFEEPFIMLEPLETKLIPTGLAWACSPEFYLQIEERSSTGIKGIKRSAGIIDSGYRGEIKIAITNANDFPVVFTNVSEEELLGKVPENALIYNTKKAIAQGIIHRVEKIEITELPLNELLTISSERSDKGFGSTNKI</sequence>
<dbReference type="EC" id="3.6.1.23" evidence="2"/>
<dbReference type="EMBL" id="DVOJ01000004">
    <property type="protein sequence ID" value="HIV01072.1"/>
    <property type="molecule type" value="Genomic_DNA"/>
</dbReference>
<comment type="similarity">
    <text evidence="1">Belongs to the dUTPase family.</text>
</comment>
<dbReference type="CDD" id="cd07557">
    <property type="entry name" value="trimeric_dUTPase"/>
    <property type="match status" value="1"/>
</dbReference>
<dbReference type="InterPro" id="IPR029054">
    <property type="entry name" value="dUTPase-like"/>
</dbReference>
<proteinExistence type="inferred from homology"/>
<dbReference type="Pfam" id="PF00692">
    <property type="entry name" value="dUTPase"/>
    <property type="match status" value="1"/>
</dbReference>
<evidence type="ECO:0000256" key="3">
    <source>
        <dbReference type="ARBA" id="ARBA00022801"/>
    </source>
</evidence>
<dbReference type="InterPro" id="IPR033704">
    <property type="entry name" value="dUTPase_trimeric"/>
</dbReference>
<gene>
    <name evidence="7" type="ORF">IAA62_00745</name>
</gene>
<dbReference type="GO" id="GO:0046081">
    <property type="term" value="P:dUTP catabolic process"/>
    <property type="evidence" value="ECO:0007669"/>
    <property type="project" value="InterPro"/>
</dbReference>
<keyword evidence="4" id="KW-0546">Nucleotide metabolism</keyword>
<evidence type="ECO:0000256" key="2">
    <source>
        <dbReference type="ARBA" id="ARBA00012379"/>
    </source>
</evidence>
<dbReference type="GO" id="GO:0000287">
    <property type="term" value="F:magnesium ion binding"/>
    <property type="evidence" value="ECO:0007669"/>
    <property type="project" value="InterPro"/>
</dbReference>
<dbReference type="SUPFAM" id="SSF51283">
    <property type="entry name" value="dUTPase-like"/>
    <property type="match status" value="1"/>
</dbReference>
<dbReference type="PANTHER" id="PTHR11241:SF0">
    <property type="entry name" value="DEOXYURIDINE 5'-TRIPHOSPHATE NUCLEOTIDOHYDROLASE"/>
    <property type="match status" value="1"/>
</dbReference>
<dbReference type="GO" id="GO:0004170">
    <property type="term" value="F:dUTP diphosphatase activity"/>
    <property type="evidence" value="ECO:0007669"/>
    <property type="project" value="UniProtKB-EC"/>
</dbReference>
<comment type="catalytic activity">
    <reaction evidence="5">
        <text>dUTP + H2O = dUMP + diphosphate + H(+)</text>
        <dbReference type="Rhea" id="RHEA:10248"/>
        <dbReference type="ChEBI" id="CHEBI:15377"/>
        <dbReference type="ChEBI" id="CHEBI:15378"/>
        <dbReference type="ChEBI" id="CHEBI:33019"/>
        <dbReference type="ChEBI" id="CHEBI:61555"/>
        <dbReference type="ChEBI" id="CHEBI:246422"/>
        <dbReference type="EC" id="3.6.1.23"/>
    </reaction>
</comment>
<name>A0A9D1NED5_9FIRM</name>
<evidence type="ECO:0000259" key="6">
    <source>
        <dbReference type="Pfam" id="PF00692"/>
    </source>
</evidence>
<accession>A0A9D1NED5</accession>
<evidence type="ECO:0000256" key="4">
    <source>
        <dbReference type="ARBA" id="ARBA00023080"/>
    </source>
</evidence>
<comment type="caution">
    <text evidence="7">The sequence shown here is derived from an EMBL/GenBank/DDBJ whole genome shotgun (WGS) entry which is preliminary data.</text>
</comment>
<evidence type="ECO:0000313" key="7">
    <source>
        <dbReference type="EMBL" id="HIV01072.1"/>
    </source>
</evidence>
<dbReference type="GO" id="GO:0006226">
    <property type="term" value="P:dUMP biosynthetic process"/>
    <property type="evidence" value="ECO:0007669"/>
    <property type="project" value="InterPro"/>
</dbReference>
<protein>
    <recommendedName>
        <fullName evidence="2">dUTP diphosphatase</fullName>
        <ecNumber evidence="2">3.6.1.23</ecNumber>
    </recommendedName>
</protein>
<dbReference type="Proteomes" id="UP000886861">
    <property type="component" value="Unassembled WGS sequence"/>
</dbReference>
<dbReference type="InterPro" id="IPR036157">
    <property type="entry name" value="dUTPase-like_sf"/>
</dbReference>
<dbReference type="InterPro" id="IPR008181">
    <property type="entry name" value="dUTPase"/>
</dbReference>
<reference evidence="7" key="1">
    <citation type="submission" date="2020-10" db="EMBL/GenBank/DDBJ databases">
        <authorList>
            <person name="Gilroy R."/>
        </authorList>
    </citation>
    <scope>NUCLEOTIDE SEQUENCE</scope>
    <source>
        <strain evidence="7">CHK186-9395</strain>
    </source>
</reference>
<dbReference type="AlphaFoldDB" id="A0A9D1NED5"/>
<organism evidence="7 8">
    <name type="scientific">Candidatus Caccopulliclostridium gallistercoris</name>
    <dbReference type="NCBI Taxonomy" id="2840719"/>
    <lineage>
        <taxon>Bacteria</taxon>
        <taxon>Bacillati</taxon>
        <taxon>Bacillota</taxon>
        <taxon>Clostridia</taxon>
        <taxon>Candidatus Caccopulliclostridium</taxon>
    </lineage>
</organism>
<evidence type="ECO:0000313" key="8">
    <source>
        <dbReference type="Proteomes" id="UP000886861"/>
    </source>
</evidence>
<dbReference type="Gene3D" id="2.70.40.10">
    <property type="match status" value="1"/>
</dbReference>
<evidence type="ECO:0000256" key="5">
    <source>
        <dbReference type="ARBA" id="ARBA00047686"/>
    </source>
</evidence>
<dbReference type="PANTHER" id="PTHR11241">
    <property type="entry name" value="DEOXYURIDINE 5'-TRIPHOSPHATE NUCLEOTIDOHYDROLASE"/>
    <property type="match status" value="1"/>
</dbReference>
<feature type="domain" description="dUTPase-like" evidence="6">
    <location>
        <begin position="20"/>
        <end position="106"/>
    </location>
</feature>
<evidence type="ECO:0000256" key="1">
    <source>
        <dbReference type="ARBA" id="ARBA00006581"/>
    </source>
</evidence>
<reference evidence="7" key="2">
    <citation type="journal article" date="2021" name="PeerJ">
        <title>Extensive microbial diversity within the chicken gut microbiome revealed by metagenomics and culture.</title>
        <authorList>
            <person name="Gilroy R."/>
            <person name="Ravi A."/>
            <person name="Getino M."/>
            <person name="Pursley I."/>
            <person name="Horton D.L."/>
            <person name="Alikhan N.F."/>
            <person name="Baker D."/>
            <person name="Gharbi K."/>
            <person name="Hall N."/>
            <person name="Watson M."/>
            <person name="Adriaenssens E.M."/>
            <person name="Foster-Nyarko E."/>
            <person name="Jarju S."/>
            <person name="Secka A."/>
            <person name="Antonio M."/>
            <person name="Oren A."/>
            <person name="Chaudhuri R.R."/>
            <person name="La Ragione R."/>
            <person name="Hildebrand F."/>
            <person name="Pallen M.J."/>
        </authorList>
    </citation>
    <scope>NUCLEOTIDE SEQUENCE</scope>
    <source>
        <strain evidence="7">CHK186-9395</strain>
    </source>
</reference>
<keyword evidence="3" id="KW-0378">Hydrolase</keyword>